<dbReference type="EMBL" id="JARFYM010000004">
    <property type="protein sequence ID" value="MDL2398914.1"/>
    <property type="molecule type" value="Genomic_DNA"/>
</dbReference>
<accession>A0ABT7JVG6</accession>
<dbReference type="InterPro" id="IPR006311">
    <property type="entry name" value="TAT_signal"/>
</dbReference>
<dbReference type="SUPFAM" id="SSF53850">
    <property type="entry name" value="Periplasmic binding protein-like II"/>
    <property type="match status" value="1"/>
</dbReference>
<comment type="subcellular location">
    <subcellularLocation>
        <location evidence="1">Periplasm</location>
    </subcellularLocation>
</comment>
<dbReference type="PROSITE" id="PS51318">
    <property type="entry name" value="TAT"/>
    <property type="match status" value="1"/>
</dbReference>
<dbReference type="PANTHER" id="PTHR30024:SF47">
    <property type="entry name" value="TAURINE-BINDING PERIPLASMIC PROTEIN"/>
    <property type="match status" value="1"/>
</dbReference>
<proteinExistence type="inferred from homology"/>
<feature type="signal peptide" evidence="4">
    <location>
        <begin position="1"/>
        <end position="28"/>
    </location>
</feature>
<evidence type="ECO:0000313" key="7">
    <source>
        <dbReference type="Proteomes" id="UP001172645"/>
    </source>
</evidence>
<evidence type="ECO:0000259" key="5">
    <source>
        <dbReference type="Pfam" id="PF09084"/>
    </source>
</evidence>
<sequence>MRMNTGRRGLLSMAAAAALIFGAMSAPARSAEIAATNYGSSVIGMPWTIAVEKGFFKDAGVDVSAVIGSPGGSTEVRNLIAGDLPYADSALIPTLKAIKNGSDLKIISDNTHTSAQFVWLVKPDSQIKTLADLKGKRISFTTPLSTSQSLDFLLIEKAGLKPGDVKLISTGAYGAALTALQNDGVDLALVSEPTYTMNKSTFKPLFWSRDLFSAINSSVGVTSAKTIKEHPDMLKGIIQARRRAVDFIRTNRDESVAIIAKVYKMDPEVVKAVLAELVDHPSSDGSAFFGDGDINPKGLDALVDIAQKTGDLKEKVDWRDYVDQSFLPQDLQRKLK</sequence>
<evidence type="ECO:0000256" key="1">
    <source>
        <dbReference type="ARBA" id="ARBA00004418"/>
    </source>
</evidence>
<evidence type="ECO:0000256" key="4">
    <source>
        <dbReference type="SAM" id="SignalP"/>
    </source>
</evidence>
<dbReference type="RefSeq" id="WP_285867807.1">
    <property type="nucleotide sequence ID" value="NZ_JARFYM010000004.1"/>
</dbReference>
<reference evidence="6" key="1">
    <citation type="submission" date="2023-06" db="EMBL/GenBank/DDBJ databases">
        <title>Phylogenetic Diversity of Rhizobium strains.</title>
        <authorList>
            <person name="Moura F.T."/>
            <person name="Helene L.C.F."/>
            <person name="Hungria M."/>
        </authorList>
    </citation>
    <scope>NUCLEOTIDE SEQUENCE</scope>
    <source>
        <strain evidence="6">CCGE526</strain>
    </source>
</reference>
<evidence type="ECO:0000313" key="6">
    <source>
        <dbReference type="EMBL" id="MDL2398914.1"/>
    </source>
</evidence>
<protein>
    <submittedName>
        <fullName evidence="6">ABC transporter substrate-binding protein</fullName>
    </submittedName>
</protein>
<evidence type="ECO:0000256" key="3">
    <source>
        <dbReference type="ARBA" id="ARBA00022729"/>
    </source>
</evidence>
<dbReference type="PANTHER" id="PTHR30024">
    <property type="entry name" value="ALIPHATIC SULFONATES-BINDING PROTEIN-RELATED"/>
    <property type="match status" value="1"/>
</dbReference>
<feature type="chain" id="PRO_5045644319" evidence="4">
    <location>
        <begin position="29"/>
        <end position="336"/>
    </location>
</feature>
<name>A0ABT7JVG6_9HYPH</name>
<dbReference type="InterPro" id="IPR015168">
    <property type="entry name" value="SsuA/THI5"/>
</dbReference>
<evidence type="ECO:0000256" key="2">
    <source>
        <dbReference type="ARBA" id="ARBA00010742"/>
    </source>
</evidence>
<dbReference type="Gene3D" id="3.40.190.10">
    <property type="entry name" value="Periplasmic binding protein-like II"/>
    <property type="match status" value="2"/>
</dbReference>
<comment type="caution">
    <text evidence="6">The sequence shown here is derived from an EMBL/GenBank/DDBJ whole genome shotgun (WGS) entry which is preliminary data.</text>
</comment>
<dbReference type="Proteomes" id="UP001172645">
    <property type="component" value="Unassembled WGS sequence"/>
</dbReference>
<comment type="similarity">
    <text evidence="2">Belongs to the bacterial solute-binding protein SsuA/TauA family.</text>
</comment>
<keyword evidence="3 4" id="KW-0732">Signal</keyword>
<gene>
    <name evidence="6" type="ORF">PY649_08425</name>
</gene>
<organism evidence="6 7">
    <name type="scientific">Rhizobium mayense</name>
    <dbReference type="NCBI Taxonomy" id="1312184"/>
    <lineage>
        <taxon>Bacteria</taxon>
        <taxon>Pseudomonadati</taxon>
        <taxon>Pseudomonadota</taxon>
        <taxon>Alphaproteobacteria</taxon>
        <taxon>Hyphomicrobiales</taxon>
        <taxon>Rhizobiaceae</taxon>
        <taxon>Rhizobium/Agrobacterium group</taxon>
        <taxon>Rhizobium</taxon>
    </lineage>
</organism>
<dbReference type="Pfam" id="PF09084">
    <property type="entry name" value="NMT1"/>
    <property type="match status" value="1"/>
</dbReference>
<keyword evidence="7" id="KW-1185">Reference proteome</keyword>
<feature type="domain" description="SsuA/THI5-like" evidence="5">
    <location>
        <begin position="46"/>
        <end position="254"/>
    </location>
</feature>